<dbReference type="PANTHER" id="PTHR13767">
    <property type="entry name" value="TRNA-PSEUDOURIDINE SYNTHASE"/>
    <property type="match status" value="1"/>
</dbReference>
<dbReference type="NCBIfam" id="TIGR00431">
    <property type="entry name" value="TruB"/>
    <property type="match status" value="1"/>
</dbReference>
<dbReference type="SUPFAM" id="SSF55120">
    <property type="entry name" value="Pseudouridine synthase"/>
    <property type="match status" value="1"/>
</dbReference>
<dbReference type="InterPro" id="IPR020103">
    <property type="entry name" value="PsdUridine_synth_cat_dom_sf"/>
</dbReference>
<dbReference type="Pfam" id="PF01509">
    <property type="entry name" value="TruB_N"/>
    <property type="match status" value="1"/>
</dbReference>
<dbReference type="RefSeq" id="WP_022097177.1">
    <property type="nucleotide sequence ID" value="NZ_CABIXW010000001.1"/>
</dbReference>
<dbReference type="Gene3D" id="3.30.2350.10">
    <property type="entry name" value="Pseudouridine synthase"/>
    <property type="match status" value="1"/>
</dbReference>
<evidence type="ECO:0000313" key="8">
    <source>
        <dbReference type="EMBL" id="CUQ79565.1"/>
    </source>
</evidence>
<dbReference type="InterPro" id="IPR014780">
    <property type="entry name" value="tRNA_psdUridine_synth_TruB"/>
</dbReference>
<dbReference type="Proteomes" id="UP000095780">
    <property type="component" value="Unassembled WGS sequence"/>
</dbReference>
<dbReference type="HAMAP" id="MF_01080">
    <property type="entry name" value="TruB_bact"/>
    <property type="match status" value="1"/>
</dbReference>
<evidence type="ECO:0000256" key="1">
    <source>
        <dbReference type="ARBA" id="ARBA00000385"/>
    </source>
</evidence>
<dbReference type="GO" id="GO:0031119">
    <property type="term" value="P:tRNA pseudouridine synthesis"/>
    <property type="evidence" value="ECO:0007669"/>
    <property type="project" value="UniProtKB-UniRule"/>
</dbReference>
<dbReference type="GO" id="GO:1990481">
    <property type="term" value="P:mRNA pseudouridine synthesis"/>
    <property type="evidence" value="ECO:0007669"/>
    <property type="project" value="TreeGrafter"/>
</dbReference>
<feature type="domain" description="tRNA pseudouridylate synthase B C-terminal" evidence="7">
    <location>
        <begin position="175"/>
        <end position="219"/>
    </location>
</feature>
<evidence type="ECO:0000256" key="3">
    <source>
        <dbReference type="ARBA" id="ARBA00022694"/>
    </source>
</evidence>
<protein>
    <recommendedName>
        <fullName evidence="5">tRNA pseudouridine synthase B</fullName>
        <ecNumber evidence="5">5.4.99.25</ecNumber>
    </recommendedName>
    <alternativeName>
        <fullName evidence="5">tRNA pseudouridine(55) synthase</fullName>
        <shortName evidence="5">Psi55 synthase</shortName>
    </alternativeName>
    <alternativeName>
        <fullName evidence="5">tRNA pseudouridylate synthase</fullName>
    </alternativeName>
    <alternativeName>
        <fullName evidence="5">tRNA-uridine isomerase</fullName>
    </alternativeName>
</protein>
<organism evidence="8 9">
    <name type="scientific">Lachnospira eligens</name>
    <dbReference type="NCBI Taxonomy" id="39485"/>
    <lineage>
        <taxon>Bacteria</taxon>
        <taxon>Bacillati</taxon>
        <taxon>Bacillota</taxon>
        <taxon>Clostridia</taxon>
        <taxon>Lachnospirales</taxon>
        <taxon>Lachnospiraceae</taxon>
        <taxon>Lachnospira</taxon>
    </lineage>
</organism>
<dbReference type="Pfam" id="PF16198">
    <property type="entry name" value="TruB_C_2"/>
    <property type="match status" value="1"/>
</dbReference>
<dbReference type="FunFam" id="3.30.2350.10:FF:000011">
    <property type="entry name" value="tRNA pseudouridine synthase B"/>
    <property type="match status" value="1"/>
</dbReference>
<proteinExistence type="inferred from homology"/>
<gene>
    <name evidence="5 8" type="primary">truB</name>
    <name evidence="8" type="ORF">ERS852492_00037</name>
</gene>
<evidence type="ECO:0000256" key="5">
    <source>
        <dbReference type="HAMAP-Rule" id="MF_01080"/>
    </source>
</evidence>
<dbReference type="AlphaFoldDB" id="A0A174YWN9"/>
<feature type="domain" description="Pseudouridine synthase II N-terminal" evidence="6">
    <location>
        <begin position="23"/>
        <end position="174"/>
    </location>
</feature>
<keyword evidence="3 5" id="KW-0819">tRNA processing</keyword>
<feature type="active site" description="Nucleophile" evidence="5">
    <location>
        <position position="38"/>
    </location>
</feature>
<comment type="similarity">
    <text evidence="2 5">Belongs to the pseudouridine synthase TruB family. Type 1 subfamily.</text>
</comment>
<comment type="function">
    <text evidence="5">Responsible for synthesis of pseudouridine from uracil-55 in the psi GC loop of transfer RNAs.</text>
</comment>
<comment type="catalytic activity">
    <reaction evidence="1 5">
        <text>uridine(55) in tRNA = pseudouridine(55) in tRNA</text>
        <dbReference type="Rhea" id="RHEA:42532"/>
        <dbReference type="Rhea" id="RHEA-COMP:10101"/>
        <dbReference type="Rhea" id="RHEA-COMP:10102"/>
        <dbReference type="ChEBI" id="CHEBI:65314"/>
        <dbReference type="ChEBI" id="CHEBI:65315"/>
        <dbReference type="EC" id="5.4.99.25"/>
    </reaction>
</comment>
<dbReference type="EMBL" id="CZBV01000001">
    <property type="protein sequence ID" value="CUQ79565.1"/>
    <property type="molecule type" value="Genomic_DNA"/>
</dbReference>
<dbReference type="InterPro" id="IPR002501">
    <property type="entry name" value="PsdUridine_synth_N"/>
</dbReference>
<evidence type="ECO:0000259" key="7">
    <source>
        <dbReference type="Pfam" id="PF16198"/>
    </source>
</evidence>
<keyword evidence="4 5" id="KW-0413">Isomerase</keyword>
<accession>A0A174YWN9</accession>
<dbReference type="PANTHER" id="PTHR13767:SF2">
    <property type="entry name" value="PSEUDOURIDYLATE SYNTHASE TRUB1"/>
    <property type="match status" value="1"/>
</dbReference>
<dbReference type="InterPro" id="IPR032819">
    <property type="entry name" value="TruB_C"/>
</dbReference>
<dbReference type="EC" id="5.4.99.25" evidence="5"/>
<sequence length="303" mass="34076">MNGVLNVYKEQGFTSHDVVAKLRGILKTKKIGHTGTLDPDAVGVLPVCIGKATKLCDLITDWGKTYEAVMLLGTTTDTLDISGKIVAQSEVNVSEVDVLKACNEFIGEYEQIPPMYSALKHNGQKLYELARKGIEIERKPRTVHINTLRVNDINLSDKQKTVTITVDCSKGTYIRSLCDDIGKKLGCGACMMKLTRTRVGEFMLDDTLTLNQISALVLKGEIEDRITGIDKIFSDYQEITFAEEYSRYLHNGNKLSREQIPADAAISDNEKYRVYDSDKCFIGVYEFRDEVLYPVKIFYEDNK</sequence>
<evidence type="ECO:0000259" key="6">
    <source>
        <dbReference type="Pfam" id="PF01509"/>
    </source>
</evidence>
<dbReference type="GO" id="GO:0003723">
    <property type="term" value="F:RNA binding"/>
    <property type="evidence" value="ECO:0007669"/>
    <property type="project" value="InterPro"/>
</dbReference>
<evidence type="ECO:0000313" key="9">
    <source>
        <dbReference type="Proteomes" id="UP000095780"/>
    </source>
</evidence>
<evidence type="ECO:0000256" key="2">
    <source>
        <dbReference type="ARBA" id="ARBA00005642"/>
    </source>
</evidence>
<evidence type="ECO:0000256" key="4">
    <source>
        <dbReference type="ARBA" id="ARBA00023235"/>
    </source>
</evidence>
<name>A0A174YWN9_9FIRM</name>
<dbReference type="GO" id="GO:0160148">
    <property type="term" value="F:tRNA pseudouridine(55) synthase activity"/>
    <property type="evidence" value="ECO:0007669"/>
    <property type="project" value="UniProtKB-EC"/>
</dbReference>
<reference evidence="8 9" key="1">
    <citation type="submission" date="2015-09" db="EMBL/GenBank/DDBJ databases">
        <authorList>
            <consortium name="Pathogen Informatics"/>
        </authorList>
    </citation>
    <scope>NUCLEOTIDE SEQUENCE [LARGE SCALE GENOMIC DNA]</scope>
    <source>
        <strain evidence="8 9">2789STDY5834878</strain>
    </source>
</reference>
<dbReference type="CDD" id="cd02573">
    <property type="entry name" value="PseudoU_synth_EcTruB"/>
    <property type="match status" value="1"/>
</dbReference>